<dbReference type="SMART" id="SM00903">
    <property type="entry name" value="Flavin_Reduct"/>
    <property type="match status" value="1"/>
</dbReference>
<dbReference type="InterPro" id="IPR012349">
    <property type="entry name" value="Split_barrel_FMN-bd"/>
</dbReference>
<dbReference type="EMBL" id="FZOW01000025">
    <property type="protein sequence ID" value="SNT48095.1"/>
    <property type="molecule type" value="Genomic_DNA"/>
</dbReference>
<dbReference type="GO" id="GO:0010181">
    <property type="term" value="F:FMN binding"/>
    <property type="evidence" value="ECO:0007669"/>
    <property type="project" value="InterPro"/>
</dbReference>
<dbReference type="SUPFAM" id="SSF55781">
    <property type="entry name" value="GAF domain-like"/>
    <property type="match status" value="1"/>
</dbReference>
<dbReference type="Gene3D" id="3.30.450.40">
    <property type="match status" value="1"/>
</dbReference>
<dbReference type="OrthoDB" id="9792858at2"/>
<dbReference type="Gene3D" id="2.30.110.10">
    <property type="entry name" value="Electron Transport, Fmn-binding Protein, Chain A"/>
    <property type="match status" value="1"/>
</dbReference>
<dbReference type="PANTHER" id="PTHR30466">
    <property type="entry name" value="FLAVIN REDUCTASE"/>
    <property type="match status" value="1"/>
</dbReference>
<sequence>MITLGAADDRIPEVDRIRFEEVMAHYPTGVAVVTSRDALGRPIGAVTPVLAVLSTVPPLIGIQLDPAGPDYLRLTDNDRFCVNIIASGNSAASQVFRTENSDDLDSIDWVPSVSGSPIISGSSGWIDCRVNEIHDTGNRKLLVCRVLEVETNARGLPLLFFRGGRGGFDPRVSILPSLPGLTRQIELVERGIAAMEIAADEAGVEVIAMARHGNSMSIIASAAPRGAEATTLVGRRFPFVPPYGTLFLAGSDEQTRNAWFDELAEPPSDDERNEMLARVSRADERGWSVALSGPAHSAVDRMIEAYTRGPVTSMLDRRLRSGIASLGSFYDPPDEELLEAASVRMFCVPVPDRGSEPLVQLAVHSLAHNITVSDLPALRAILTHASAQMITT</sequence>
<accession>A0A239MZN7</accession>
<evidence type="ECO:0000313" key="5">
    <source>
        <dbReference type="Proteomes" id="UP000198327"/>
    </source>
</evidence>
<dbReference type="AlphaFoldDB" id="A0A239MZN7"/>
<protein>
    <submittedName>
        <fullName evidence="4">NADH-FMN oxidoreductase RutF, flavin reductase (DIM6/NTAB) family</fullName>
    </submittedName>
</protein>
<dbReference type="PANTHER" id="PTHR30466:SF11">
    <property type="entry name" value="FLAVIN-DEPENDENT MONOOXYGENASE, REDUCTASE SUBUNIT HSAB"/>
    <property type="match status" value="1"/>
</dbReference>
<comment type="similarity">
    <text evidence="1">Belongs to the non-flavoprotein flavin reductase family.</text>
</comment>
<dbReference type="InterPro" id="IPR050268">
    <property type="entry name" value="NADH-dep_flavin_reductase"/>
</dbReference>
<feature type="domain" description="Flavin reductase like" evidence="3">
    <location>
        <begin position="23"/>
        <end position="167"/>
    </location>
</feature>
<keyword evidence="2" id="KW-0560">Oxidoreductase</keyword>
<organism evidence="4 5">
    <name type="scientific">Rhodococcoides kyotonense</name>
    <dbReference type="NCBI Taxonomy" id="398843"/>
    <lineage>
        <taxon>Bacteria</taxon>
        <taxon>Bacillati</taxon>
        <taxon>Actinomycetota</taxon>
        <taxon>Actinomycetes</taxon>
        <taxon>Mycobacteriales</taxon>
        <taxon>Nocardiaceae</taxon>
        <taxon>Rhodococcoides</taxon>
    </lineage>
</organism>
<evidence type="ECO:0000259" key="3">
    <source>
        <dbReference type="SMART" id="SM00903"/>
    </source>
</evidence>
<name>A0A239MZN7_9NOCA</name>
<gene>
    <name evidence="4" type="ORF">SAMN05421642_12548</name>
</gene>
<dbReference type="InterPro" id="IPR002563">
    <property type="entry name" value="Flavin_Rdtase-like_dom"/>
</dbReference>
<keyword evidence="5" id="KW-1185">Reference proteome</keyword>
<dbReference type="SUPFAM" id="SSF50475">
    <property type="entry name" value="FMN-binding split barrel"/>
    <property type="match status" value="1"/>
</dbReference>
<evidence type="ECO:0000256" key="2">
    <source>
        <dbReference type="ARBA" id="ARBA00023002"/>
    </source>
</evidence>
<dbReference type="GO" id="GO:0042602">
    <property type="term" value="F:riboflavin reductase (NADPH) activity"/>
    <property type="evidence" value="ECO:0007669"/>
    <property type="project" value="TreeGrafter"/>
</dbReference>
<dbReference type="InterPro" id="IPR029016">
    <property type="entry name" value="GAF-like_dom_sf"/>
</dbReference>
<evidence type="ECO:0000313" key="4">
    <source>
        <dbReference type="EMBL" id="SNT48095.1"/>
    </source>
</evidence>
<dbReference type="Pfam" id="PF01613">
    <property type="entry name" value="Flavin_Reduct"/>
    <property type="match status" value="1"/>
</dbReference>
<proteinExistence type="inferred from homology"/>
<reference evidence="5" key="1">
    <citation type="submission" date="2017-06" db="EMBL/GenBank/DDBJ databases">
        <authorList>
            <person name="Varghese N."/>
            <person name="Submissions S."/>
        </authorList>
    </citation>
    <scope>NUCLEOTIDE SEQUENCE [LARGE SCALE GENOMIC DNA]</scope>
    <source>
        <strain evidence="5">JCM 23211</strain>
    </source>
</reference>
<evidence type="ECO:0000256" key="1">
    <source>
        <dbReference type="ARBA" id="ARBA00008898"/>
    </source>
</evidence>
<dbReference type="Proteomes" id="UP000198327">
    <property type="component" value="Unassembled WGS sequence"/>
</dbReference>
<dbReference type="RefSeq" id="WP_089252160.1">
    <property type="nucleotide sequence ID" value="NZ_FZOW01000025.1"/>
</dbReference>